<accession>A0A699W886</accession>
<comment type="caution">
    <text evidence="1">The sequence shown here is derived from an EMBL/GenBank/DDBJ whole genome shotgun (WGS) entry which is preliminary data.</text>
</comment>
<gene>
    <name evidence="1" type="ORF">Tci_912463</name>
</gene>
<reference evidence="1" key="1">
    <citation type="journal article" date="2019" name="Sci. Rep.">
        <title>Draft genome of Tanacetum cinerariifolium, the natural source of mosquito coil.</title>
        <authorList>
            <person name="Yamashiro T."/>
            <person name="Shiraishi A."/>
            <person name="Satake H."/>
            <person name="Nakayama K."/>
        </authorList>
    </citation>
    <scope>NUCLEOTIDE SEQUENCE</scope>
</reference>
<dbReference type="AlphaFoldDB" id="A0A699W886"/>
<name>A0A699W886_TANCI</name>
<proteinExistence type="predicted"/>
<sequence length="57" mass="6091">SDDKGNLGKDASKQGRIDAIDVDEDITLVSAHDEVNVVKEEVVEVINTAKLIVDAAQ</sequence>
<evidence type="ECO:0000313" key="1">
    <source>
        <dbReference type="EMBL" id="GFD40494.1"/>
    </source>
</evidence>
<organism evidence="1">
    <name type="scientific">Tanacetum cinerariifolium</name>
    <name type="common">Dalmatian daisy</name>
    <name type="synonym">Chrysanthemum cinerariifolium</name>
    <dbReference type="NCBI Taxonomy" id="118510"/>
    <lineage>
        <taxon>Eukaryota</taxon>
        <taxon>Viridiplantae</taxon>
        <taxon>Streptophyta</taxon>
        <taxon>Embryophyta</taxon>
        <taxon>Tracheophyta</taxon>
        <taxon>Spermatophyta</taxon>
        <taxon>Magnoliopsida</taxon>
        <taxon>eudicotyledons</taxon>
        <taxon>Gunneridae</taxon>
        <taxon>Pentapetalae</taxon>
        <taxon>asterids</taxon>
        <taxon>campanulids</taxon>
        <taxon>Asterales</taxon>
        <taxon>Asteraceae</taxon>
        <taxon>Asteroideae</taxon>
        <taxon>Anthemideae</taxon>
        <taxon>Anthemidinae</taxon>
        <taxon>Tanacetum</taxon>
    </lineage>
</organism>
<feature type="non-terminal residue" evidence="1">
    <location>
        <position position="57"/>
    </location>
</feature>
<dbReference type="EMBL" id="BKCJ011534649">
    <property type="protein sequence ID" value="GFD40494.1"/>
    <property type="molecule type" value="Genomic_DNA"/>
</dbReference>
<feature type="non-terminal residue" evidence="1">
    <location>
        <position position="1"/>
    </location>
</feature>
<protein>
    <submittedName>
        <fullName evidence="1">Uncharacterized protein</fullName>
    </submittedName>
</protein>